<dbReference type="EMBL" id="LSBH01000002">
    <property type="protein sequence ID" value="OAQ83665.1"/>
    <property type="molecule type" value="Genomic_DNA"/>
</dbReference>
<evidence type="ECO:0000256" key="9">
    <source>
        <dbReference type="SAM" id="Phobius"/>
    </source>
</evidence>
<evidence type="ECO:0000256" key="4">
    <source>
        <dbReference type="ARBA" id="ARBA00022692"/>
    </source>
</evidence>
<dbReference type="PANTHER" id="PTHR23501">
    <property type="entry name" value="MAJOR FACILITATOR SUPERFAMILY"/>
    <property type="match status" value="1"/>
</dbReference>
<comment type="caution">
    <text evidence="10">The sequence shown here is derived from an EMBL/GenBank/DDBJ whole genome shotgun (WGS) entry which is preliminary data.</text>
</comment>
<feature type="transmembrane region" description="Helical" evidence="9">
    <location>
        <begin position="406"/>
        <end position="425"/>
    </location>
</feature>
<dbReference type="SUPFAM" id="SSF103473">
    <property type="entry name" value="MFS general substrate transporter"/>
    <property type="match status" value="1"/>
</dbReference>
<evidence type="ECO:0000313" key="11">
    <source>
        <dbReference type="Proteomes" id="UP000078240"/>
    </source>
</evidence>
<feature type="transmembrane region" description="Helical" evidence="9">
    <location>
        <begin position="304"/>
        <end position="321"/>
    </location>
</feature>
<feature type="transmembrane region" description="Helical" evidence="9">
    <location>
        <begin position="272"/>
        <end position="292"/>
    </location>
</feature>
<dbReference type="Gene3D" id="1.20.1250.20">
    <property type="entry name" value="MFS general substrate transporter like domains"/>
    <property type="match status" value="2"/>
</dbReference>
<evidence type="ECO:0000313" key="10">
    <source>
        <dbReference type="EMBL" id="OAQ83665.1"/>
    </source>
</evidence>
<evidence type="ECO:0000256" key="8">
    <source>
        <dbReference type="SAM" id="MobiDB-lite"/>
    </source>
</evidence>
<protein>
    <submittedName>
        <fullName evidence="10">Siderochrome-iron transporter (Sit1)</fullName>
    </submittedName>
</protein>
<sequence length="600" mass="64435">MASDSQASPADKSSDVRQTSVAKESHNGPDAAFALTGSTSPGVKRMDAIAQHINLPGRVILFVGIFIVAYVYSLDISLRYAYQPTATDSFSTHSLLATISVLRSVIAAAAQPTSAKIADVFGRMELLLVSILFYVVGTIVDATSNGVEAFSAGAVLYQVGFTCVSFLVEVILSDVTSLRARLLFSYVPVSPFLINAWVSGDVAAAALENIGWRLGIGMWAIIYPVSTIPLFVAMWWAHHRAKKAGDLGKYKTPFQLLGGAELLKALFWQLDVVGMILMIAVLALILVPLTLAGGSSTTWHQGHIIAPLVVGILCIPAFVFWEAKAKHPMVPLHLLKDRMVWGALGVITAMNCAAAVQGDFLYTVLVISFNQTVLSATRITNLYSFTACLTGLFFGAVVYKLRRLKWIIVCGSGLHLVAFGLLIQYRGGGGSNYSGMVGAQVLLGISCGMFTYAALASIQAATRHEHLAVITGVYFACFNVGGAIGNAISGAIWTQLLPGQLQQDLAQFGNETLPGLFYDSPFTAIEEYPWGSPERQGVVTSYRYTQRILCITGICIASLVCVFALCLRDPRLTDEQSLPNAEVKAKPSDAEFKSHSVAAR</sequence>
<dbReference type="PANTHER" id="PTHR23501:SF92">
    <property type="entry name" value="GLUTATHIONE EXCHANGER 1-RELATED"/>
    <property type="match status" value="1"/>
</dbReference>
<feature type="transmembrane region" description="Helical" evidence="9">
    <location>
        <begin position="149"/>
        <end position="168"/>
    </location>
</feature>
<feature type="region of interest" description="Disordered" evidence="8">
    <location>
        <begin position="577"/>
        <end position="600"/>
    </location>
</feature>
<dbReference type="FunFam" id="1.20.1250.20:FF:000197">
    <property type="entry name" value="Siderophore iron transporter 1"/>
    <property type="match status" value="1"/>
</dbReference>
<dbReference type="GO" id="GO:0005774">
    <property type="term" value="C:vacuolar membrane"/>
    <property type="evidence" value="ECO:0007669"/>
    <property type="project" value="TreeGrafter"/>
</dbReference>
<dbReference type="Pfam" id="PF07690">
    <property type="entry name" value="MFS_1"/>
    <property type="match status" value="1"/>
</dbReference>
<dbReference type="AlphaFoldDB" id="A0A179H093"/>
<dbReference type="GO" id="GO:0015343">
    <property type="term" value="F:siderophore-iron transmembrane transporter activity"/>
    <property type="evidence" value="ECO:0007669"/>
    <property type="project" value="TreeGrafter"/>
</dbReference>
<feature type="transmembrane region" description="Helical" evidence="9">
    <location>
        <begin position="341"/>
        <end position="362"/>
    </location>
</feature>
<feature type="transmembrane region" description="Helical" evidence="9">
    <location>
        <begin position="55"/>
        <end position="74"/>
    </location>
</feature>
<proteinExistence type="inferred from homology"/>
<evidence type="ECO:0000256" key="2">
    <source>
        <dbReference type="ARBA" id="ARBA00008335"/>
    </source>
</evidence>
<keyword evidence="7 9" id="KW-0472">Membrane</keyword>
<feature type="transmembrane region" description="Helical" evidence="9">
    <location>
        <begin position="382"/>
        <end position="399"/>
    </location>
</feature>
<evidence type="ECO:0000256" key="7">
    <source>
        <dbReference type="ARBA" id="ARBA00023136"/>
    </source>
</evidence>
<name>A0A179H093_PURLI</name>
<accession>A0A179H093</accession>
<feature type="transmembrane region" description="Helical" evidence="9">
    <location>
        <begin position="94"/>
        <end position="114"/>
    </location>
</feature>
<keyword evidence="6" id="KW-0406">Ion transport</keyword>
<keyword evidence="5 9" id="KW-1133">Transmembrane helix</keyword>
<feature type="transmembrane region" description="Helical" evidence="9">
    <location>
        <begin position="544"/>
        <end position="567"/>
    </location>
</feature>
<gene>
    <name evidence="10" type="ORF">VFPBJ_02433</name>
</gene>
<dbReference type="InterPro" id="IPR036259">
    <property type="entry name" value="MFS_trans_sf"/>
</dbReference>
<keyword evidence="4 9" id="KW-0812">Transmembrane</keyword>
<dbReference type="GO" id="GO:0005886">
    <property type="term" value="C:plasma membrane"/>
    <property type="evidence" value="ECO:0007669"/>
    <property type="project" value="TreeGrafter"/>
</dbReference>
<dbReference type="InterPro" id="IPR011701">
    <property type="entry name" value="MFS"/>
</dbReference>
<feature type="compositionally biased region" description="Basic and acidic residues" evidence="8">
    <location>
        <begin position="583"/>
        <end position="594"/>
    </location>
</feature>
<evidence type="ECO:0000256" key="1">
    <source>
        <dbReference type="ARBA" id="ARBA00004127"/>
    </source>
</evidence>
<evidence type="ECO:0000256" key="3">
    <source>
        <dbReference type="ARBA" id="ARBA00022448"/>
    </source>
</evidence>
<evidence type="ECO:0000256" key="5">
    <source>
        <dbReference type="ARBA" id="ARBA00022989"/>
    </source>
</evidence>
<comment type="subcellular location">
    <subcellularLocation>
        <location evidence="1">Endomembrane system</location>
        <topology evidence="1">Multi-pass membrane protein</topology>
    </subcellularLocation>
</comment>
<comment type="similarity">
    <text evidence="2">Belongs to the major facilitator superfamily.</text>
</comment>
<feature type="region of interest" description="Disordered" evidence="8">
    <location>
        <begin position="1"/>
        <end position="32"/>
    </location>
</feature>
<dbReference type="GO" id="GO:0005768">
    <property type="term" value="C:endosome"/>
    <property type="evidence" value="ECO:0007669"/>
    <property type="project" value="TreeGrafter"/>
</dbReference>
<keyword evidence="3" id="KW-0813">Transport</keyword>
<feature type="transmembrane region" description="Helical" evidence="9">
    <location>
        <begin position="467"/>
        <end position="493"/>
    </location>
</feature>
<organism evidence="10 11">
    <name type="scientific">Purpureocillium lilacinum</name>
    <name type="common">Paecilomyces lilacinus</name>
    <dbReference type="NCBI Taxonomy" id="33203"/>
    <lineage>
        <taxon>Eukaryota</taxon>
        <taxon>Fungi</taxon>
        <taxon>Dikarya</taxon>
        <taxon>Ascomycota</taxon>
        <taxon>Pezizomycotina</taxon>
        <taxon>Sordariomycetes</taxon>
        <taxon>Hypocreomycetidae</taxon>
        <taxon>Hypocreales</taxon>
        <taxon>Ophiocordycipitaceae</taxon>
        <taxon>Purpureocillium</taxon>
    </lineage>
</organism>
<evidence type="ECO:0000256" key="6">
    <source>
        <dbReference type="ARBA" id="ARBA00023065"/>
    </source>
</evidence>
<feature type="transmembrane region" description="Helical" evidence="9">
    <location>
        <begin position="126"/>
        <end position="143"/>
    </location>
</feature>
<dbReference type="Proteomes" id="UP000078240">
    <property type="component" value="Unassembled WGS sequence"/>
</dbReference>
<feature type="transmembrane region" description="Helical" evidence="9">
    <location>
        <begin position="210"/>
        <end position="237"/>
    </location>
</feature>
<reference evidence="10 11" key="1">
    <citation type="submission" date="2016-01" db="EMBL/GenBank/DDBJ databases">
        <title>Biosynthesis of antibiotic leucinostatins and their inhibition on Phytophthora in bio-control Purpureocillium lilacinum.</title>
        <authorList>
            <person name="Wang G."/>
            <person name="Liu Z."/>
            <person name="Lin R."/>
            <person name="Li E."/>
            <person name="Mao Z."/>
            <person name="Ling J."/>
            <person name="Yin W."/>
            <person name="Xie B."/>
        </authorList>
    </citation>
    <scope>NUCLEOTIDE SEQUENCE [LARGE SCALE GENOMIC DNA]</scope>
    <source>
        <strain evidence="10">PLBJ-1</strain>
    </source>
</reference>
<feature type="transmembrane region" description="Helical" evidence="9">
    <location>
        <begin position="437"/>
        <end position="455"/>
    </location>
</feature>
<feature type="transmembrane region" description="Helical" evidence="9">
    <location>
        <begin position="180"/>
        <end position="198"/>
    </location>
</feature>